<dbReference type="EMBL" id="SOEC01000035">
    <property type="protein sequence ID" value="TDX21596.1"/>
    <property type="molecule type" value="Genomic_DNA"/>
</dbReference>
<evidence type="ECO:0000313" key="1">
    <source>
        <dbReference type="EMBL" id="TDX21596.1"/>
    </source>
</evidence>
<dbReference type="Proteomes" id="UP000294489">
    <property type="component" value="Unassembled WGS sequence"/>
</dbReference>
<name>A0A4R8F835_9GAMM</name>
<dbReference type="AlphaFoldDB" id="A0A4R8F835"/>
<sequence>MTRVTDIILCRTAAYQDSGTRHCMRSIVLPSLRKEAAELEECRNQCAVREDWLADWVDAGMLTEEVAIQQAIAQAEKRLAEFDC</sequence>
<reference evidence="1 2" key="1">
    <citation type="submission" date="2019-03" db="EMBL/GenBank/DDBJ databases">
        <title>Freshwater and sediment microbial communities from various areas in North America, analyzing microbe dynamics in response to fracking.</title>
        <authorList>
            <person name="Lamendella R."/>
        </authorList>
    </citation>
    <scope>NUCLEOTIDE SEQUENCE [LARGE SCALE GENOMIC DNA]</scope>
    <source>
        <strain evidence="1 2">6_TX</strain>
    </source>
</reference>
<proteinExistence type="predicted"/>
<accession>A0A4R8F835</accession>
<dbReference type="RefSeq" id="WP_134021467.1">
    <property type="nucleotide sequence ID" value="NZ_SOEC01000035.1"/>
</dbReference>
<protein>
    <submittedName>
        <fullName evidence="1">Uncharacterized protein</fullName>
    </submittedName>
</protein>
<evidence type="ECO:0000313" key="2">
    <source>
        <dbReference type="Proteomes" id="UP000294489"/>
    </source>
</evidence>
<comment type="caution">
    <text evidence="1">The sequence shown here is derived from an EMBL/GenBank/DDBJ whole genome shotgun (WGS) entry which is preliminary data.</text>
</comment>
<gene>
    <name evidence="1" type="ORF">DFO67_1356</name>
</gene>
<organism evidence="1 2">
    <name type="scientific">Modicisalibacter xianhensis</name>
    <dbReference type="NCBI Taxonomy" id="442341"/>
    <lineage>
        <taxon>Bacteria</taxon>
        <taxon>Pseudomonadati</taxon>
        <taxon>Pseudomonadota</taxon>
        <taxon>Gammaproteobacteria</taxon>
        <taxon>Oceanospirillales</taxon>
        <taxon>Halomonadaceae</taxon>
        <taxon>Modicisalibacter</taxon>
    </lineage>
</organism>